<dbReference type="Gene3D" id="3.40.50.150">
    <property type="entry name" value="Vaccinia Virus protein VP39"/>
    <property type="match status" value="1"/>
</dbReference>
<keyword evidence="1" id="KW-0489">Methyltransferase</keyword>
<dbReference type="AlphaFoldDB" id="A0A2L0EI25"/>
<gene>
    <name evidence="1" type="ORF">SOCE26_003170</name>
</gene>
<dbReference type="EMBL" id="CP012673">
    <property type="protein sequence ID" value="AUX38936.1"/>
    <property type="molecule type" value="Genomic_DNA"/>
</dbReference>
<dbReference type="PANTHER" id="PTHR43619:SF2">
    <property type="entry name" value="S-ADENOSYL-L-METHIONINE-DEPENDENT METHYLTRANSFERASES SUPERFAMILY PROTEIN"/>
    <property type="match status" value="1"/>
</dbReference>
<dbReference type="PANTHER" id="PTHR43619">
    <property type="entry name" value="S-ADENOSYL-L-METHIONINE-DEPENDENT METHYLTRANSFERASE YKTD-RELATED"/>
    <property type="match status" value="1"/>
</dbReference>
<dbReference type="Proteomes" id="UP000238348">
    <property type="component" value="Chromosome"/>
</dbReference>
<dbReference type="InterPro" id="IPR029063">
    <property type="entry name" value="SAM-dependent_MTases_sf"/>
</dbReference>
<keyword evidence="1" id="KW-0808">Transferase</keyword>
<dbReference type="GO" id="GO:0008168">
    <property type="term" value="F:methyltransferase activity"/>
    <property type="evidence" value="ECO:0007669"/>
    <property type="project" value="UniProtKB-KW"/>
</dbReference>
<protein>
    <submittedName>
        <fullName evidence="1">O-methyltransferase-related protein</fullName>
    </submittedName>
</protein>
<proteinExistence type="predicted"/>
<dbReference type="SUPFAM" id="SSF53335">
    <property type="entry name" value="S-adenosyl-L-methionine-dependent methyltransferases"/>
    <property type="match status" value="1"/>
</dbReference>
<name>A0A2L0EI25_SORCE</name>
<sequence>MKMKMTFIIDTAPSFARRELAGVAACAYASDALPDLGFRDDEARHLARVLDLERAGFTEQELRPLAARTRLVDDVVRDFFRRHPDGLAIGLFSGPCTRFSRVDNGLLHWIDIDVPRVIAWKLRRAPRTPRYALVAASPGCDHWIDQLSEAQGWPTLILGLGLFSQLGPERISAFLTQASLRLATGVELLLDATPSLHLRPATARRARHVELHRSGGGVESFPWLRVLDESDYPEPLGARVRTTNGLARLLRRSQLPTLRHLRRT</sequence>
<dbReference type="GO" id="GO:0032259">
    <property type="term" value="P:methylation"/>
    <property type="evidence" value="ECO:0007669"/>
    <property type="project" value="UniProtKB-KW"/>
</dbReference>
<evidence type="ECO:0000313" key="1">
    <source>
        <dbReference type="EMBL" id="AUX38936.1"/>
    </source>
</evidence>
<accession>A0A2L0EI25</accession>
<organism evidence="1 2">
    <name type="scientific">Sorangium cellulosum</name>
    <name type="common">Polyangium cellulosum</name>
    <dbReference type="NCBI Taxonomy" id="56"/>
    <lineage>
        <taxon>Bacteria</taxon>
        <taxon>Pseudomonadati</taxon>
        <taxon>Myxococcota</taxon>
        <taxon>Polyangia</taxon>
        <taxon>Polyangiales</taxon>
        <taxon>Polyangiaceae</taxon>
        <taxon>Sorangium</taxon>
    </lineage>
</organism>
<evidence type="ECO:0000313" key="2">
    <source>
        <dbReference type="Proteomes" id="UP000238348"/>
    </source>
</evidence>
<reference evidence="1 2" key="1">
    <citation type="submission" date="2015-09" db="EMBL/GenBank/DDBJ databases">
        <title>Sorangium comparison.</title>
        <authorList>
            <person name="Zaburannyi N."/>
            <person name="Bunk B."/>
            <person name="Overmann J."/>
            <person name="Mueller R."/>
        </authorList>
    </citation>
    <scope>NUCLEOTIDE SEQUENCE [LARGE SCALE GENOMIC DNA]</scope>
    <source>
        <strain evidence="1 2">So ce26</strain>
    </source>
</reference>